<dbReference type="RefSeq" id="WP_097128764.1">
    <property type="nucleotide sequence ID" value="NZ_OCMT01000001.1"/>
</dbReference>
<evidence type="ECO:0000256" key="3">
    <source>
        <dbReference type="ARBA" id="ARBA00023002"/>
    </source>
</evidence>
<dbReference type="Pfam" id="PF12831">
    <property type="entry name" value="FAD_oxidored"/>
    <property type="match status" value="1"/>
</dbReference>
<dbReference type="Pfam" id="PF25275">
    <property type="entry name" value="Golvesin_C"/>
    <property type="match status" value="1"/>
</dbReference>
<keyword evidence="8" id="KW-1185">Reference proteome</keyword>
<keyword evidence="2" id="KW-0479">Metal-binding</keyword>
<dbReference type="SUPFAM" id="SSF51905">
    <property type="entry name" value="FAD/NAD(P)-binding domain"/>
    <property type="match status" value="1"/>
</dbReference>
<accession>A0A285ZSA4</accession>
<organism evidence="7 8">
    <name type="scientific">Pedobacter xixiisoli</name>
    <dbReference type="NCBI Taxonomy" id="1476464"/>
    <lineage>
        <taxon>Bacteria</taxon>
        <taxon>Pseudomonadati</taxon>
        <taxon>Bacteroidota</taxon>
        <taxon>Sphingobacteriia</taxon>
        <taxon>Sphingobacteriales</taxon>
        <taxon>Sphingobacteriaceae</taxon>
        <taxon>Pedobacter</taxon>
    </lineage>
</organism>
<keyword evidence="5" id="KW-0411">Iron-sulfur</keyword>
<feature type="domain" description="Golvesin/Xly CBD-like" evidence="6">
    <location>
        <begin position="532"/>
        <end position="661"/>
    </location>
</feature>
<gene>
    <name evidence="7" type="ORF">SAMN06297358_0712</name>
</gene>
<keyword evidence="1" id="KW-0004">4Fe-4S</keyword>
<protein>
    <submittedName>
        <fullName evidence="7">FAD dependent oxidoreductase</fullName>
    </submittedName>
</protein>
<proteinExistence type="predicted"/>
<dbReference type="GO" id="GO:0016491">
    <property type="term" value="F:oxidoreductase activity"/>
    <property type="evidence" value="ECO:0007669"/>
    <property type="project" value="UniProtKB-KW"/>
</dbReference>
<dbReference type="PANTHER" id="PTHR43498">
    <property type="entry name" value="FERREDOXIN:COB-COM HETERODISULFIDE REDUCTASE SUBUNIT A"/>
    <property type="match status" value="1"/>
</dbReference>
<evidence type="ECO:0000256" key="1">
    <source>
        <dbReference type="ARBA" id="ARBA00022485"/>
    </source>
</evidence>
<sequence>MKILAALSLFLVVLYASFLSKPKENEYDVVVYGGTSSGVIAAYAAAKEGLSVVILEPNKHLGGLTTSGLGHVDIGNHETVGGYAMEFLKRVGVHYGMKRFCTEMESSAAEKVFLEMTKEAGVTVFYQSRLREKNGVVKKNNKIEKVSLENGKTYTAKVFIDATYEGDLMAGAKIPYTVGRESNKKYGESSAGIQKYSQSGVLSNARLEEIKELSATFPLDYIFANKAEKGSADNKVQAYTYRLSLSTDKNNQVPFTKPKNYHPKRYHDNLVRIYKSKLIQFDKVVTVYPMPNNKTDINHLDVINASWNYPDGSYKERDYIANYHKEYEQGYLYFLANDENVPEALRKDASRYGYSKDEFADNGNWPYLLYVREGRRMLGNYVMVQQDAWSNINKVDGIGMGSYFMDCHTVQQIITPDGRAMQEGEMEHAPFRPYEISYNSLVPKISDCENLFVTVCMSASHTIYGSLRMEPVFMITGQAAGVAAAMAVNTKKAVQQIDIPQLREKLLAQKQILSHQTKPGFFITKESTQGYVMDDTDAVVKGTWLHSISSAPFLMYNYQFVAQTPKETASAVYQPKLPEDGNYEVQLMYSADTNRSKKARIVITDDEGEKEVWVDMSKKNTAANPWHSLGEFKFSKQKQPKVTISNKGDGGIVVADGLRFNKI</sequence>
<dbReference type="AlphaFoldDB" id="A0A285ZSA4"/>
<dbReference type="InterPro" id="IPR036188">
    <property type="entry name" value="FAD/NAD-bd_sf"/>
</dbReference>
<evidence type="ECO:0000256" key="5">
    <source>
        <dbReference type="ARBA" id="ARBA00023014"/>
    </source>
</evidence>
<dbReference type="EMBL" id="OCMT01000001">
    <property type="protein sequence ID" value="SOD12521.1"/>
    <property type="molecule type" value="Genomic_DNA"/>
</dbReference>
<evidence type="ECO:0000259" key="6">
    <source>
        <dbReference type="Pfam" id="PF25275"/>
    </source>
</evidence>
<dbReference type="PANTHER" id="PTHR43498:SF1">
    <property type="entry name" value="COB--COM HETERODISULFIDE REDUCTASE IRON-SULFUR SUBUNIT A"/>
    <property type="match status" value="1"/>
</dbReference>
<dbReference type="OrthoDB" id="668499at2"/>
<dbReference type="GO" id="GO:0051539">
    <property type="term" value="F:4 iron, 4 sulfur cluster binding"/>
    <property type="evidence" value="ECO:0007669"/>
    <property type="project" value="UniProtKB-KW"/>
</dbReference>
<dbReference type="InterPro" id="IPR033803">
    <property type="entry name" value="CBD-like_Golvesin-Xly"/>
</dbReference>
<name>A0A285ZSA4_9SPHI</name>
<reference evidence="8" key="1">
    <citation type="submission" date="2017-09" db="EMBL/GenBank/DDBJ databases">
        <authorList>
            <person name="Varghese N."/>
            <person name="Submissions S."/>
        </authorList>
    </citation>
    <scope>NUCLEOTIDE SEQUENCE [LARGE SCALE GENOMIC DNA]</scope>
    <source>
        <strain evidence="8">CGMCC 1.12803</strain>
    </source>
</reference>
<keyword evidence="3" id="KW-0560">Oxidoreductase</keyword>
<dbReference type="InterPro" id="IPR039650">
    <property type="entry name" value="HdrA-like"/>
</dbReference>
<dbReference type="Gene3D" id="3.50.50.60">
    <property type="entry name" value="FAD/NAD(P)-binding domain"/>
    <property type="match status" value="1"/>
</dbReference>
<keyword evidence="4" id="KW-0408">Iron</keyword>
<evidence type="ECO:0000313" key="8">
    <source>
        <dbReference type="Proteomes" id="UP000219281"/>
    </source>
</evidence>
<evidence type="ECO:0000256" key="4">
    <source>
        <dbReference type="ARBA" id="ARBA00023004"/>
    </source>
</evidence>
<evidence type="ECO:0000313" key="7">
    <source>
        <dbReference type="EMBL" id="SOD12521.1"/>
    </source>
</evidence>
<dbReference type="GO" id="GO:0046872">
    <property type="term" value="F:metal ion binding"/>
    <property type="evidence" value="ECO:0007669"/>
    <property type="project" value="UniProtKB-KW"/>
</dbReference>
<dbReference type="Proteomes" id="UP000219281">
    <property type="component" value="Unassembled WGS sequence"/>
</dbReference>
<evidence type="ECO:0000256" key="2">
    <source>
        <dbReference type="ARBA" id="ARBA00022723"/>
    </source>
</evidence>